<dbReference type="STRING" id="1427984.X271_00052"/>
<dbReference type="HOGENOM" id="CLU_820586_0_0_14"/>
<dbReference type="AlphaFoldDB" id="W8GED4"/>
<dbReference type="KEGG" id="hcr:X271_00052"/>
<dbReference type="EMBL" id="CP006932">
    <property type="protein sequence ID" value="AHK22169.1"/>
    <property type="molecule type" value="Genomic_DNA"/>
</dbReference>
<evidence type="ECO:0000313" key="2">
    <source>
        <dbReference type="Proteomes" id="UP000019450"/>
    </source>
</evidence>
<sequence length="338" mass="40979">MGFLLQRVNDDFLKKYFNKNEYFEYLENINYGKYINKEIYSKIKILNDYLKSKDFELFNFITENIISFDQENKNILKIYDDFFIYHQRILLIFFESFTQFEKLIKNKIINSINYLNVKSLYQLINIIIKDSKKNEKELKGFPKRCENILSYFCAPNLEEVREKIGIYNINEKDSFNMFYKKANKSEKRYFDYKLINEFSFSDISEFFEILKKQNYKNYLNIRDFIKDLLGEKKYNKFYEDNQSDNGIKPIIDWFLSNYKNVKILRNKIMHNKVLFANIKELNNGINSLLKLSNQKKNNIGDITLKKFLKETLSILGKIKQEKARKFFKEKIINLEDKN</sequence>
<reference evidence="1 2" key="1">
    <citation type="journal article" date="2014" name="Genome Biol. Evol.">
        <title>Phylogenomics of "Candidatus Hepatoplasma crinochetorum," a Lineage of Mollicutes Associated with Noninsect Arthropods.</title>
        <authorList>
            <person name="Leclercq S."/>
            <person name="Dittmer J."/>
            <person name="Bouchon D."/>
            <person name="Cordaux R."/>
        </authorList>
    </citation>
    <scope>NUCLEOTIDE SEQUENCE [LARGE SCALE GENOMIC DNA]</scope>
    <source>
        <strain evidence="1 2">Av</strain>
    </source>
</reference>
<organism evidence="1 2">
    <name type="scientific">Candidatus Hepatoplasma crinochetorum Av</name>
    <dbReference type="NCBI Taxonomy" id="1427984"/>
    <lineage>
        <taxon>Bacteria</taxon>
        <taxon>Bacillati</taxon>
        <taxon>Mycoplasmatota</taxon>
        <taxon>Mollicutes</taxon>
        <taxon>Candidatus Hepatoplasmataceae</taxon>
        <taxon>Candidatus Hepatoplasma</taxon>
    </lineage>
</organism>
<keyword evidence="2" id="KW-1185">Reference proteome</keyword>
<gene>
    <name evidence="1" type="ORF">X271_00052</name>
</gene>
<accession>W8GED4</accession>
<evidence type="ECO:0000313" key="1">
    <source>
        <dbReference type="EMBL" id="AHK22169.1"/>
    </source>
</evidence>
<protein>
    <submittedName>
        <fullName evidence="1">Uncharacterized protein</fullName>
    </submittedName>
</protein>
<proteinExistence type="predicted"/>
<dbReference type="Proteomes" id="UP000019450">
    <property type="component" value="Chromosome"/>
</dbReference>
<name>W8GED4_9MOLU</name>